<evidence type="ECO:0000256" key="2">
    <source>
        <dbReference type="ARBA" id="ARBA00004609"/>
    </source>
</evidence>
<evidence type="ECO:0000256" key="7">
    <source>
        <dbReference type="ARBA" id="ARBA00023180"/>
    </source>
</evidence>
<dbReference type="InterPro" id="IPR025932">
    <property type="entry name" value="Trypano_VSG_B_N_dom"/>
</dbReference>
<comment type="subcellular location">
    <subcellularLocation>
        <location evidence="2">Cell membrane</location>
        <topology evidence="2">Lipid-anchor</topology>
        <topology evidence="2">GPI-anchor</topology>
    </subcellularLocation>
</comment>
<dbReference type="GO" id="GO:0098552">
    <property type="term" value="C:side of membrane"/>
    <property type="evidence" value="ECO:0007669"/>
    <property type="project" value="UniProtKB-KW"/>
</dbReference>
<reference evidence="11" key="1">
    <citation type="submission" date="2016-12" db="EMBL/GenBank/DDBJ databases">
        <title>Extending the VSGnome of Trypanosoma brucei strain TREU927.</title>
        <authorList>
            <person name="Cross G.A."/>
        </authorList>
    </citation>
    <scope>NUCLEOTIDE SEQUENCE</scope>
    <source>
        <strain evidence="11">Tb927.99.2069</strain>
    </source>
</reference>
<keyword evidence="4" id="KW-0336">GPI-anchor</keyword>
<keyword evidence="6" id="KW-0472">Membrane</keyword>
<sequence>MFTELTLSFIYVALLAESAAVKNGREFVVYCDIYKLATADQNTTDLIRSDIPTDNNTIENLYLISFPDANFSQKNFSTYIEHQWKEKKAHLQAVDPTIKKPTFTRHSNDNLRQTLHEAMQKIKDTSDAAQLRNAAAVGTILTLHSEAKKALKAAITGDTTKADDDEAVYGAHETTVDKAARVSKSRP</sequence>
<keyword evidence="3" id="KW-1003">Cell membrane</keyword>
<proteinExistence type="predicted"/>
<accession>A0A1V0FYN6</accession>
<dbReference type="GO" id="GO:0005886">
    <property type="term" value="C:plasma membrane"/>
    <property type="evidence" value="ECO:0007669"/>
    <property type="project" value="UniProtKB-SubCell"/>
</dbReference>
<name>A0A1V0FYN6_9TRYP</name>
<organism evidence="11">
    <name type="scientific">Trypanosoma brucei</name>
    <dbReference type="NCBI Taxonomy" id="5691"/>
    <lineage>
        <taxon>Eukaryota</taxon>
        <taxon>Discoba</taxon>
        <taxon>Euglenozoa</taxon>
        <taxon>Kinetoplastea</taxon>
        <taxon>Metakinetoplastina</taxon>
        <taxon>Trypanosomatida</taxon>
        <taxon>Trypanosomatidae</taxon>
        <taxon>Trypanosoma</taxon>
    </lineage>
</organism>
<evidence type="ECO:0000256" key="3">
    <source>
        <dbReference type="ARBA" id="ARBA00022475"/>
    </source>
</evidence>
<feature type="domain" description="Trypanosome variant surface glycoprotein B-type N-terminal" evidence="10">
    <location>
        <begin position="16"/>
        <end position="168"/>
    </location>
</feature>
<dbReference type="AlphaFoldDB" id="A0A1V0FYN6"/>
<feature type="chain" id="PRO_5012098097" evidence="9">
    <location>
        <begin position="21"/>
        <end position="187"/>
    </location>
</feature>
<evidence type="ECO:0000256" key="5">
    <source>
        <dbReference type="ARBA" id="ARBA00022729"/>
    </source>
</evidence>
<keyword evidence="5 9" id="KW-0732">Signal</keyword>
<comment type="function">
    <text evidence="1">VSG forms a coat on the surface of the parasite. The trypanosome evades the immune response of the host by expressing a series of antigenically distinct VSGs from an estimated 1000 VSG genes.</text>
</comment>
<evidence type="ECO:0000256" key="9">
    <source>
        <dbReference type="SAM" id="SignalP"/>
    </source>
</evidence>
<evidence type="ECO:0000256" key="6">
    <source>
        <dbReference type="ARBA" id="ARBA00023136"/>
    </source>
</evidence>
<evidence type="ECO:0000313" key="11">
    <source>
        <dbReference type="EMBL" id="ARB50950.1"/>
    </source>
</evidence>
<keyword evidence="8" id="KW-0449">Lipoprotein</keyword>
<protein>
    <submittedName>
        <fullName evidence="11">Variant surface glycoprotein</fullName>
    </submittedName>
</protein>
<feature type="signal peptide" evidence="9">
    <location>
        <begin position="1"/>
        <end position="20"/>
    </location>
</feature>
<evidence type="ECO:0000259" key="10">
    <source>
        <dbReference type="Pfam" id="PF13206"/>
    </source>
</evidence>
<dbReference type="EMBL" id="KY404699">
    <property type="protein sequence ID" value="ARB50950.1"/>
    <property type="molecule type" value="Genomic_DNA"/>
</dbReference>
<evidence type="ECO:0000256" key="1">
    <source>
        <dbReference type="ARBA" id="ARBA00002523"/>
    </source>
</evidence>
<dbReference type="Pfam" id="PF13206">
    <property type="entry name" value="VSG_B"/>
    <property type="match status" value="1"/>
</dbReference>
<evidence type="ECO:0000256" key="4">
    <source>
        <dbReference type="ARBA" id="ARBA00022622"/>
    </source>
</evidence>
<keyword evidence="7" id="KW-0325">Glycoprotein</keyword>
<evidence type="ECO:0000256" key="8">
    <source>
        <dbReference type="ARBA" id="ARBA00023288"/>
    </source>
</evidence>